<protein>
    <submittedName>
        <fullName evidence="1">Uncharacterized protein</fullName>
    </submittedName>
</protein>
<organism evidence="1">
    <name type="scientific">marine sediment metagenome</name>
    <dbReference type="NCBI Taxonomy" id="412755"/>
    <lineage>
        <taxon>unclassified sequences</taxon>
        <taxon>metagenomes</taxon>
        <taxon>ecological metagenomes</taxon>
    </lineage>
</organism>
<gene>
    <name evidence="1" type="ORF">S06H3_07940</name>
</gene>
<comment type="caution">
    <text evidence="1">The sequence shown here is derived from an EMBL/GenBank/DDBJ whole genome shotgun (WGS) entry which is preliminary data.</text>
</comment>
<evidence type="ECO:0000313" key="1">
    <source>
        <dbReference type="EMBL" id="GAI01223.1"/>
    </source>
</evidence>
<sequence>MTAEETIKMLEELRDVIPQLIFLIKIGQHKGVPVGPHVDVHVEDVIQHPDAQGHPEISRNAY</sequence>
<dbReference type="EMBL" id="BARV01003281">
    <property type="protein sequence ID" value="GAI01223.1"/>
    <property type="molecule type" value="Genomic_DNA"/>
</dbReference>
<reference evidence="1" key="1">
    <citation type="journal article" date="2014" name="Front. Microbiol.">
        <title>High frequency of phylogenetically diverse reductive dehalogenase-homologous genes in deep subseafloor sedimentary metagenomes.</title>
        <authorList>
            <person name="Kawai M."/>
            <person name="Futagami T."/>
            <person name="Toyoda A."/>
            <person name="Takaki Y."/>
            <person name="Nishi S."/>
            <person name="Hori S."/>
            <person name="Arai W."/>
            <person name="Tsubouchi T."/>
            <person name="Morono Y."/>
            <person name="Uchiyama I."/>
            <person name="Ito T."/>
            <person name="Fujiyama A."/>
            <person name="Inagaki F."/>
            <person name="Takami H."/>
        </authorList>
    </citation>
    <scope>NUCLEOTIDE SEQUENCE</scope>
    <source>
        <strain evidence="1">Expedition CK06-06</strain>
    </source>
</reference>
<dbReference type="AlphaFoldDB" id="X1K3V0"/>
<accession>X1K3V0</accession>
<name>X1K3V0_9ZZZZ</name>
<proteinExistence type="predicted"/>